<name>A0A2S2BZE4_9NOCA</name>
<accession>A0A2S2BZE4</accession>
<organism evidence="8 9">
    <name type="scientific">Rhodococcus oxybenzonivorans</name>
    <dbReference type="NCBI Taxonomy" id="1990687"/>
    <lineage>
        <taxon>Bacteria</taxon>
        <taxon>Bacillati</taxon>
        <taxon>Actinomycetota</taxon>
        <taxon>Actinomycetes</taxon>
        <taxon>Mycobacteriales</taxon>
        <taxon>Nocardiaceae</taxon>
        <taxon>Rhodococcus</taxon>
    </lineage>
</organism>
<dbReference type="InterPro" id="IPR001128">
    <property type="entry name" value="Cyt_P450"/>
</dbReference>
<evidence type="ECO:0000313" key="8">
    <source>
        <dbReference type="EMBL" id="AWK73959.1"/>
    </source>
</evidence>
<dbReference type="Gene3D" id="1.10.630.10">
    <property type="entry name" value="Cytochrome P450"/>
    <property type="match status" value="1"/>
</dbReference>
<dbReference type="KEGG" id="roz:CBI38_22750"/>
<dbReference type="Proteomes" id="UP000245711">
    <property type="component" value="Chromosome"/>
</dbReference>
<evidence type="ECO:0000313" key="9">
    <source>
        <dbReference type="Proteomes" id="UP000245711"/>
    </source>
</evidence>
<dbReference type="SUPFAM" id="SSF48264">
    <property type="entry name" value="Cytochrome P450"/>
    <property type="match status" value="1"/>
</dbReference>
<reference evidence="8 9" key="1">
    <citation type="submission" date="2017-05" db="EMBL/GenBank/DDBJ databases">
        <title>Isolation of Rhodococcus sp. S2-17 biodegrading of BP-3.</title>
        <authorList>
            <person name="Lee Y."/>
            <person name="Kim K.H."/>
            <person name="Chun B.H."/>
            <person name="Jung H.S."/>
            <person name="Jeon C.O."/>
        </authorList>
    </citation>
    <scope>NUCLEOTIDE SEQUENCE [LARGE SCALE GENOMIC DNA]</scope>
    <source>
        <strain evidence="8 9">S2-17</strain>
    </source>
</reference>
<dbReference type="Pfam" id="PF00067">
    <property type="entry name" value="p450"/>
    <property type="match status" value="1"/>
</dbReference>
<proteinExistence type="inferred from homology"/>
<keyword evidence="6 7" id="KW-0503">Monooxygenase</keyword>
<evidence type="ECO:0000256" key="4">
    <source>
        <dbReference type="ARBA" id="ARBA00023002"/>
    </source>
</evidence>
<dbReference type="EMBL" id="CP021354">
    <property type="protein sequence ID" value="AWK73959.1"/>
    <property type="molecule type" value="Genomic_DNA"/>
</dbReference>
<evidence type="ECO:0000256" key="2">
    <source>
        <dbReference type="ARBA" id="ARBA00022617"/>
    </source>
</evidence>
<sequence>MSVSYAAEVQVAALEADPYGVYARLRAEDPVAWVPSVNRYFVTRFDDVMQVERNPELFSSVEEPSLMTRAIGATLLRKDGDDHRRIRKAAEGPLRPKVIKELWAPAFRNNADELIDAFIERGDADLVSEFAAPLAARNLGTILGLHNATAGDIQRWSQAFIDGCGNYTDDPEVWRRCATACEELDDAVTEVIPAAKSDHAPTVISSMATSGLSDDEIRTNIKIFIGGGVNEPRDATAVAIFGLLRHPAQRDAVLGGEISWRKVFDEAVRWISPIGMYPREVTGTVELGGKKLHRGDKLGVIIASANRDETVFANPDAFDVHRDVASHVAFGGGPHFCLGTWVARISIADIALPTIFRRLPNLALPRPDDVQMAGWVFRGPTTLPTTWE</sequence>
<dbReference type="InterPro" id="IPR017972">
    <property type="entry name" value="Cyt_P450_CS"/>
</dbReference>
<keyword evidence="3 7" id="KW-0479">Metal-binding</keyword>
<protein>
    <submittedName>
        <fullName evidence="8">Unspecific monooxygenase</fullName>
    </submittedName>
</protein>
<evidence type="ECO:0000256" key="6">
    <source>
        <dbReference type="ARBA" id="ARBA00023033"/>
    </source>
</evidence>
<dbReference type="OrthoDB" id="502624at2"/>
<keyword evidence="9" id="KW-1185">Reference proteome</keyword>
<dbReference type="GO" id="GO:0005506">
    <property type="term" value="F:iron ion binding"/>
    <property type="evidence" value="ECO:0007669"/>
    <property type="project" value="InterPro"/>
</dbReference>
<dbReference type="RefSeq" id="WP_109332456.1">
    <property type="nucleotide sequence ID" value="NZ_CP021354.1"/>
</dbReference>
<dbReference type="PANTHER" id="PTHR46696:SF1">
    <property type="entry name" value="CYTOCHROME P450 YJIB-RELATED"/>
    <property type="match status" value="1"/>
</dbReference>
<dbReference type="GO" id="GO:0004497">
    <property type="term" value="F:monooxygenase activity"/>
    <property type="evidence" value="ECO:0007669"/>
    <property type="project" value="UniProtKB-KW"/>
</dbReference>
<keyword evidence="4 7" id="KW-0560">Oxidoreductase</keyword>
<comment type="similarity">
    <text evidence="1 7">Belongs to the cytochrome P450 family.</text>
</comment>
<dbReference type="PROSITE" id="PS00086">
    <property type="entry name" value="CYTOCHROME_P450"/>
    <property type="match status" value="1"/>
</dbReference>
<dbReference type="PRINTS" id="PR00359">
    <property type="entry name" value="BP450"/>
</dbReference>
<evidence type="ECO:0000256" key="7">
    <source>
        <dbReference type="RuleBase" id="RU000461"/>
    </source>
</evidence>
<evidence type="ECO:0000256" key="5">
    <source>
        <dbReference type="ARBA" id="ARBA00023004"/>
    </source>
</evidence>
<dbReference type="InterPro" id="IPR036396">
    <property type="entry name" value="Cyt_P450_sf"/>
</dbReference>
<dbReference type="PANTHER" id="PTHR46696">
    <property type="entry name" value="P450, PUTATIVE (EUROFUNG)-RELATED"/>
    <property type="match status" value="1"/>
</dbReference>
<dbReference type="GO" id="GO:0020037">
    <property type="term" value="F:heme binding"/>
    <property type="evidence" value="ECO:0007669"/>
    <property type="project" value="InterPro"/>
</dbReference>
<dbReference type="GO" id="GO:0016705">
    <property type="term" value="F:oxidoreductase activity, acting on paired donors, with incorporation or reduction of molecular oxygen"/>
    <property type="evidence" value="ECO:0007669"/>
    <property type="project" value="InterPro"/>
</dbReference>
<gene>
    <name evidence="8" type="ORF">CBI38_22750</name>
</gene>
<evidence type="ECO:0000256" key="1">
    <source>
        <dbReference type="ARBA" id="ARBA00010617"/>
    </source>
</evidence>
<dbReference type="InterPro" id="IPR002397">
    <property type="entry name" value="Cyt_P450_B"/>
</dbReference>
<keyword evidence="5 7" id="KW-0408">Iron</keyword>
<evidence type="ECO:0000256" key="3">
    <source>
        <dbReference type="ARBA" id="ARBA00022723"/>
    </source>
</evidence>
<keyword evidence="2 7" id="KW-0349">Heme</keyword>
<dbReference type="AlphaFoldDB" id="A0A2S2BZE4"/>